<dbReference type="PROSITE" id="PS51020">
    <property type="entry name" value="SPONDIN"/>
    <property type="match status" value="1"/>
</dbReference>
<reference evidence="2" key="2">
    <citation type="submission" date="2004-02" db="EMBL/GenBank/DDBJ databases">
        <authorList>
            <consortium name="Genoscope"/>
            <consortium name="Whitehead Institute Centre for Genome Research"/>
        </authorList>
    </citation>
    <scope>NUCLEOTIDE SEQUENCE</scope>
</reference>
<evidence type="ECO:0000313" key="2">
    <source>
        <dbReference type="EMBL" id="CAG01211.1"/>
    </source>
</evidence>
<dbReference type="InterPro" id="IPR009465">
    <property type="entry name" value="Spondin_N"/>
</dbReference>
<proteinExistence type="predicted"/>
<evidence type="ECO:0000259" key="1">
    <source>
        <dbReference type="PROSITE" id="PS51020"/>
    </source>
</evidence>
<dbReference type="OrthoDB" id="6090599at2759"/>
<sequence>RPLNGSECTARGPASYLLVFTGHWSPQAFPKQYPLFRPPAQWSKLMALVLVPCQAMMSCLLQTETRIRDCEAAIMVLK</sequence>
<dbReference type="AlphaFoldDB" id="Q4SDS1"/>
<comment type="caution">
    <text evidence="2">The sequence shown here is derived from an EMBL/GenBank/DDBJ whole genome shotgun (WGS) entry which is preliminary data.</text>
</comment>
<name>Q4SDS1_TETNG</name>
<feature type="non-terminal residue" evidence="2">
    <location>
        <position position="1"/>
    </location>
</feature>
<gene>
    <name evidence="2" type="ORF">GSTENG00019904001</name>
</gene>
<organism evidence="2">
    <name type="scientific">Tetraodon nigroviridis</name>
    <name type="common">Spotted green pufferfish</name>
    <name type="synonym">Chelonodon nigroviridis</name>
    <dbReference type="NCBI Taxonomy" id="99883"/>
    <lineage>
        <taxon>Eukaryota</taxon>
        <taxon>Metazoa</taxon>
        <taxon>Chordata</taxon>
        <taxon>Craniata</taxon>
        <taxon>Vertebrata</taxon>
        <taxon>Euteleostomi</taxon>
        <taxon>Actinopterygii</taxon>
        <taxon>Neopterygii</taxon>
        <taxon>Teleostei</taxon>
        <taxon>Neoteleostei</taxon>
        <taxon>Acanthomorphata</taxon>
        <taxon>Eupercaria</taxon>
        <taxon>Tetraodontiformes</taxon>
        <taxon>Tetradontoidea</taxon>
        <taxon>Tetraodontidae</taxon>
        <taxon>Tetraodon</taxon>
    </lineage>
</organism>
<reference evidence="2" key="1">
    <citation type="journal article" date="2004" name="Nature">
        <title>Genome duplication in the teleost fish Tetraodon nigroviridis reveals the early vertebrate proto-karyotype.</title>
        <authorList>
            <person name="Jaillon O."/>
            <person name="Aury J.-M."/>
            <person name="Brunet F."/>
            <person name="Petit J.-L."/>
            <person name="Stange-Thomann N."/>
            <person name="Mauceli E."/>
            <person name="Bouneau L."/>
            <person name="Fischer C."/>
            <person name="Ozouf-Costaz C."/>
            <person name="Bernot A."/>
            <person name="Nicaud S."/>
            <person name="Jaffe D."/>
            <person name="Fisher S."/>
            <person name="Lutfalla G."/>
            <person name="Dossat C."/>
            <person name="Segurens B."/>
            <person name="Dasilva C."/>
            <person name="Salanoubat M."/>
            <person name="Levy M."/>
            <person name="Boudet N."/>
            <person name="Castellano S."/>
            <person name="Anthouard V."/>
            <person name="Jubin C."/>
            <person name="Castelli V."/>
            <person name="Katinka M."/>
            <person name="Vacherie B."/>
            <person name="Biemont C."/>
            <person name="Skalli Z."/>
            <person name="Cattolico L."/>
            <person name="Poulain J."/>
            <person name="De Berardinis V."/>
            <person name="Cruaud C."/>
            <person name="Duprat S."/>
            <person name="Brottier P."/>
            <person name="Coutanceau J.-P."/>
            <person name="Gouzy J."/>
            <person name="Parra G."/>
            <person name="Lardier G."/>
            <person name="Chapple C."/>
            <person name="McKernan K.J."/>
            <person name="McEwan P."/>
            <person name="Bosak S."/>
            <person name="Kellis M."/>
            <person name="Volff J.-N."/>
            <person name="Guigo R."/>
            <person name="Zody M.C."/>
            <person name="Mesirov J."/>
            <person name="Lindblad-Toh K."/>
            <person name="Birren B."/>
            <person name="Nusbaum C."/>
            <person name="Kahn D."/>
            <person name="Robinson-Rechavi M."/>
            <person name="Laudet V."/>
            <person name="Schachter V."/>
            <person name="Quetier F."/>
            <person name="Saurin W."/>
            <person name="Scarpelli C."/>
            <person name="Wincker P."/>
            <person name="Lander E.S."/>
            <person name="Weissenbach J."/>
            <person name="Roest Crollius H."/>
        </authorList>
    </citation>
    <scope>NUCLEOTIDE SEQUENCE [LARGE SCALE GENOMIC DNA]</scope>
</reference>
<protein>
    <submittedName>
        <fullName evidence="2">(spotted green pufferfish) hypothetical protein</fullName>
    </submittedName>
</protein>
<dbReference type="InterPro" id="IPR038678">
    <property type="entry name" value="Spondin_N_sf"/>
</dbReference>
<dbReference type="EMBL" id="CAAE01014632">
    <property type="protein sequence ID" value="CAG01211.1"/>
    <property type="molecule type" value="Genomic_DNA"/>
</dbReference>
<dbReference type="KEGG" id="tng:GSTEN00019904G001"/>
<dbReference type="Gene3D" id="2.60.40.2130">
    <property type="entry name" value="F-spondin domain"/>
    <property type="match status" value="1"/>
</dbReference>
<dbReference type="Pfam" id="PF06468">
    <property type="entry name" value="Spond_N"/>
    <property type="match status" value="1"/>
</dbReference>
<feature type="non-terminal residue" evidence="2">
    <location>
        <position position="78"/>
    </location>
</feature>
<feature type="domain" description="Spondin" evidence="1">
    <location>
        <begin position="4"/>
        <end position="78"/>
    </location>
</feature>
<accession>Q4SDS1</accession>